<dbReference type="EMBL" id="QUZK01000025">
    <property type="protein sequence ID" value="RFF30996.1"/>
    <property type="molecule type" value="Genomic_DNA"/>
</dbReference>
<dbReference type="GO" id="GO:0046872">
    <property type="term" value="F:metal ion binding"/>
    <property type="evidence" value="ECO:0007669"/>
    <property type="project" value="UniProtKB-UniRule"/>
</dbReference>
<evidence type="ECO:0000256" key="8">
    <source>
        <dbReference type="ARBA" id="ARBA00022723"/>
    </source>
</evidence>
<feature type="binding site" description="axial binding residue" evidence="14">
    <location>
        <position position="83"/>
    </location>
    <ligand>
        <name>heme</name>
        <dbReference type="ChEBI" id="CHEBI:30413"/>
    </ligand>
    <ligandPart>
        <name>Fe</name>
        <dbReference type="ChEBI" id="CHEBI:18248"/>
    </ligandPart>
</feature>
<evidence type="ECO:0000256" key="7">
    <source>
        <dbReference type="ARBA" id="ARBA00022692"/>
    </source>
</evidence>
<dbReference type="InterPro" id="IPR005265">
    <property type="entry name" value="HemJ-like"/>
</dbReference>
<feature type="transmembrane region" description="Helical" evidence="14">
    <location>
        <begin position="48"/>
        <end position="68"/>
    </location>
</feature>
<evidence type="ECO:0000256" key="2">
    <source>
        <dbReference type="ARBA" id="ARBA00005073"/>
    </source>
</evidence>
<dbReference type="Pfam" id="PF03653">
    <property type="entry name" value="UPF0093"/>
    <property type="match status" value="1"/>
</dbReference>
<keyword evidence="11 14" id="KW-0408">Iron</keyword>
<comment type="cofactor">
    <cofactor evidence="14 15">
        <name>heme b</name>
        <dbReference type="ChEBI" id="CHEBI:60344"/>
    </cofactor>
    <text evidence="14 15">Binds 1 heme b (iron(II)-protoporphyrin IX) group per subunit.</text>
</comment>
<comment type="pathway">
    <text evidence="2 14 15">Porphyrin-containing compound metabolism; protoporphyrin-IX biosynthesis; protoporphyrin-IX from protoporphyrinogen-IX: step 1/1.</text>
</comment>
<comment type="subcellular location">
    <subcellularLocation>
        <location evidence="1 14">Cell membrane</location>
        <topology evidence="1 14">Multi-pass membrane protein</topology>
    </subcellularLocation>
</comment>
<evidence type="ECO:0000256" key="12">
    <source>
        <dbReference type="ARBA" id="ARBA00023136"/>
    </source>
</evidence>
<proteinExistence type="inferred from homology"/>
<feature type="transmembrane region" description="Helical" evidence="14">
    <location>
        <begin position="80"/>
        <end position="98"/>
    </location>
</feature>
<evidence type="ECO:0000256" key="15">
    <source>
        <dbReference type="PIRNR" id="PIRNR004638"/>
    </source>
</evidence>
<evidence type="ECO:0000256" key="13">
    <source>
        <dbReference type="ARBA" id="ARBA00048390"/>
    </source>
</evidence>
<protein>
    <recommendedName>
        <fullName evidence="4 14">Protoporphyrinogen IX oxidase</fullName>
        <shortName evidence="14">PPO</shortName>
        <ecNumber evidence="14 15">1.3.99.-</ecNumber>
    </recommendedName>
</protein>
<name>A0A3E1K9U7_9GAMM</name>
<dbReference type="AlphaFoldDB" id="A0A3E1K9U7"/>
<keyword evidence="17" id="KW-1185">Reference proteome</keyword>
<evidence type="ECO:0000256" key="5">
    <source>
        <dbReference type="ARBA" id="ARBA00022475"/>
    </source>
</evidence>
<dbReference type="OrthoDB" id="9800824at2"/>
<dbReference type="HAMAP" id="MF_02239">
    <property type="entry name" value="HemJ"/>
    <property type="match status" value="1"/>
</dbReference>
<gene>
    <name evidence="16" type="ORF">DZC52_06055</name>
</gene>
<dbReference type="PANTHER" id="PTHR40255:SF1">
    <property type="entry name" value="PROTOPORPHYRINOGEN IX OXIDASE"/>
    <property type="match status" value="1"/>
</dbReference>
<comment type="similarity">
    <text evidence="3 14 15">Belongs to the HemJ family.</text>
</comment>
<organism evidence="16 17">
    <name type="scientific">Wenzhouxiangella sediminis</name>
    <dbReference type="NCBI Taxonomy" id="1792836"/>
    <lineage>
        <taxon>Bacteria</taxon>
        <taxon>Pseudomonadati</taxon>
        <taxon>Pseudomonadota</taxon>
        <taxon>Gammaproteobacteria</taxon>
        <taxon>Chromatiales</taxon>
        <taxon>Wenzhouxiangellaceae</taxon>
        <taxon>Wenzhouxiangella</taxon>
    </lineage>
</organism>
<dbReference type="GO" id="GO:0006782">
    <property type="term" value="P:protoporphyrinogen IX biosynthetic process"/>
    <property type="evidence" value="ECO:0007669"/>
    <property type="project" value="UniProtKB-UniRule"/>
</dbReference>
<dbReference type="GO" id="GO:0005886">
    <property type="term" value="C:plasma membrane"/>
    <property type="evidence" value="ECO:0007669"/>
    <property type="project" value="UniProtKB-SubCell"/>
</dbReference>
<keyword evidence="8 14" id="KW-0479">Metal-binding</keyword>
<keyword evidence="12 14" id="KW-0472">Membrane</keyword>
<sequence length="139" mass="15785">MRWLEAFHVVFVVTWFAGLFYLPRLFVYATENPTGHTVELLKVMQKRLMGITHIGGALALIFGLATLIGEPWHLTTGGWMHVKLALVAGLIAYHVWCWRLVGTFARGENRHSSKWYRVFNEVPAVFLIGVVVLVIVKPI</sequence>
<keyword evidence="7 14" id="KW-0812">Transmembrane</keyword>
<comment type="function">
    <text evidence="14 15">Catalyzes the oxidation of protoporphyrinogen IX to protoporphyrin IX.</text>
</comment>
<evidence type="ECO:0000256" key="11">
    <source>
        <dbReference type="ARBA" id="ARBA00023004"/>
    </source>
</evidence>
<evidence type="ECO:0000256" key="3">
    <source>
        <dbReference type="ARBA" id="ARBA00006501"/>
    </source>
</evidence>
<dbReference type="UniPathway" id="UPA00251">
    <property type="reaction ID" value="UER00324"/>
</dbReference>
<dbReference type="EC" id="1.3.99.-" evidence="14 15"/>
<keyword evidence="10 14" id="KW-0560">Oxidoreductase</keyword>
<evidence type="ECO:0000256" key="1">
    <source>
        <dbReference type="ARBA" id="ARBA00004651"/>
    </source>
</evidence>
<evidence type="ECO:0000256" key="10">
    <source>
        <dbReference type="ARBA" id="ARBA00023002"/>
    </source>
</evidence>
<keyword evidence="9 14" id="KW-1133">Transmembrane helix</keyword>
<accession>A0A3E1K9U7</accession>
<dbReference type="Proteomes" id="UP000260351">
    <property type="component" value="Unassembled WGS sequence"/>
</dbReference>
<reference evidence="16 17" key="1">
    <citation type="submission" date="2018-08" db="EMBL/GenBank/DDBJ databases">
        <title>Wenzhouxiangella salilacus sp. nov., a novel bacterium isolated from a saline lake in Xinjiang Province, China.</title>
        <authorList>
            <person name="Han S."/>
        </authorList>
    </citation>
    <scope>NUCLEOTIDE SEQUENCE [LARGE SCALE GENOMIC DNA]</scope>
    <source>
        <strain evidence="16 17">XDB06</strain>
    </source>
</reference>
<comment type="catalytic activity">
    <reaction evidence="13 14 15">
        <text>protoporphyrinogen IX + 3 A = protoporphyrin IX + 3 AH2</text>
        <dbReference type="Rhea" id="RHEA:62000"/>
        <dbReference type="ChEBI" id="CHEBI:13193"/>
        <dbReference type="ChEBI" id="CHEBI:17499"/>
        <dbReference type="ChEBI" id="CHEBI:57306"/>
        <dbReference type="ChEBI" id="CHEBI:57307"/>
    </reaction>
</comment>
<dbReference type="PANTHER" id="PTHR40255">
    <property type="entry name" value="UPF0093 MEMBRANE PROTEIN SLR1790"/>
    <property type="match status" value="1"/>
</dbReference>
<dbReference type="RefSeq" id="WP_116650233.1">
    <property type="nucleotide sequence ID" value="NZ_QUZK01000025.1"/>
</dbReference>
<dbReference type="PIRSF" id="PIRSF004638">
    <property type="entry name" value="UCP004638"/>
    <property type="match status" value="1"/>
</dbReference>
<comment type="subunit">
    <text evidence="14">Homodimer.</text>
</comment>
<feature type="transmembrane region" description="Helical" evidence="14">
    <location>
        <begin position="118"/>
        <end position="136"/>
    </location>
</feature>
<keyword evidence="5 14" id="KW-1003">Cell membrane</keyword>
<feature type="transmembrane region" description="Helical" evidence="14">
    <location>
        <begin position="6"/>
        <end position="27"/>
    </location>
</feature>
<evidence type="ECO:0000256" key="4">
    <source>
        <dbReference type="ARBA" id="ARBA00017504"/>
    </source>
</evidence>
<dbReference type="GO" id="GO:0070818">
    <property type="term" value="F:protoporphyrinogen oxidase activity"/>
    <property type="evidence" value="ECO:0007669"/>
    <property type="project" value="UniProtKB-UniRule"/>
</dbReference>
<evidence type="ECO:0000256" key="9">
    <source>
        <dbReference type="ARBA" id="ARBA00022989"/>
    </source>
</evidence>
<evidence type="ECO:0000313" key="17">
    <source>
        <dbReference type="Proteomes" id="UP000260351"/>
    </source>
</evidence>
<evidence type="ECO:0000313" key="16">
    <source>
        <dbReference type="EMBL" id="RFF30996.1"/>
    </source>
</evidence>
<evidence type="ECO:0000256" key="14">
    <source>
        <dbReference type="HAMAP-Rule" id="MF_02239"/>
    </source>
</evidence>
<keyword evidence="6 14" id="KW-0349">Heme</keyword>
<feature type="binding site" description="axial binding residue" evidence="14">
    <location>
        <position position="8"/>
    </location>
    <ligand>
        <name>heme</name>
        <dbReference type="ChEBI" id="CHEBI:30413"/>
    </ligand>
    <ligandPart>
        <name>Fe</name>
        <dbReference type="ChEBI" id="CHEBI:18248"/>
    </ligandPart>
</feature>
<evidence type="ECO:0000256" key="6">
    <source>
        <dbReference type="ARBA" id="ARBA00022617"/>
    </source>
</evidence>
<comment type="caution">
    <text evidence="16">The sequence shown here is derived from an EMBL/GenBank/DDBJ whole genome shotgun (WGS) entry which is preliminary data.</text>
</comment>